<dbReference type="RefSeq" id="WP_061458135.1">
    <property type="nucleotide sequence ID" value="NZ_KQ968744.1"/>
</dbReference>
<feature type="transmembrane region" description="Helical" evidence="7">
    <location>
        <begin position="125"/>
        <end position="146"/>
    </location>
</feature>
<comment type="subcellular location">
    <subcellularLocation>
        <location evidence="1">Cell membrane</location>
        <topology evidence="1">Multi-pass membrane protein</topology>
    </subcellularLocation>
</comment>
<evidence type="ECO:0000259" key="8">
    <source>
        <dbReference type="Pfam" id="PF00892"/>
    </source>
</evidence>
<feature type="transmembrane region" description="Helical" evidence="7">
    <location>
        <begin position="99"/>
        <end position="118"/>
    </location>
</feature>
<name>A0A139NC25_9STRE</name>
<evidence type="ECO:0000256" key="7">
    <source>
        <dbReference type="SAM" id="Phobius"/>
    </source>
</evidence>
<feature type="domain" description="EamA" evidence="8">
    <location>
        <begin position="8"/>
        <end position="140"/>
    </location>
</feature>
<dbReference type="InterPro" id="IPR000620">
    <property type="entry name" value="EamA_dom"/>
</dbReference>
<dbReference type="Pfam" id="PF00892">
    <property type="entry name" value="EamA"/>
    <property type="match status" value="2"/>
</dbReference>
<feature type="transmembrane region" description="Helical" evidence="7">
    <location>
        <begin position="278"/>
        <end position="295"/>
    </location>
</feature>
<keyword evidence="3" id="KW-1003">Cell membrane</keyword>
<comment type="caution">
    <text evidence="9">The sequence shown here is derived from an EMBL/GenBank/DDBJ whole genome shotgun (WGS) entry which is preliminary data.</text>
</comment>
<feature type="transmembrane region" description="Helical" evidence="7">
    <location>
        <begin position="221"/>
        <end position="241"/>
    </location>
</feature>
<feature type="transmembrane region" description="Helical" evidence="7">
    <location>
        <begin position="39"/>
        <end position="60"/>
    </location>
</feature>
<feature type="transmembrane region" description="Helical" evidence="7">
    <location>
        <begin position="152"/>
        <end position="172"/>
    </location>
</feature>
<feature type="transmembrane region" description="Helical" evidence="7">
    <location>
        <begin position="184"/>
        <end position="201"/>
    </location>
</feature>
<dbReference type="PATRIC" id="fig|315405.11.peg.218"/>
<evidence type="ECO:0000256" key="3">
    <source>
        <dbReference type="ARBA" id="ARBA00022475"/>
    </source>
</evidence>
<accession>A0A139NC25</accession>
<proteinExistence type="inferred from homology"/>
<feature type="transmembrane region" description="Helical" evidence="7">
    <location>
        <begin position="253"/>
        <end position="272"/>
    </location>
</feature>
<dbReference type="InterPro" id="IPR050638">
    <property type="entry name" value="AA-Vitamin_Transporters"/>
</dbReference>
<protein>
    <submittedName>
        <fullName evidence="9">Permease of the drug/metabolite transporter (DMT) superfamily</fullName>
    </submittedName>
</protein>
<comment type="similarity">
    <text evidence="2">Belongs to the EamA transporter family.</text>
</comment>
<dbReference type="GO" id="GO:0005886">
    <property type="term" value="C:plasma membrane"/>
    <property type="evidence" value="ECO:0007669"/>
    <property type="project" value="UniProtKB-SubCell"/>
</dbReference>
<keyword evidence="4 7" id="KW-0812">Transmembrane</keyword>
<feature type="domain" description="EamA" evidence="8">
    <location>
        <begin position="153"/>
        <end position="295"/>
    </location>
</feature>
<dbReference type="EMBL" id="LQOF01000022">
    <property type="protein sequence ID" value="KXT73422.1"/>
    <property type="molecule type" value="Genomic_DNA"/>
</dbReference>
<evidence type="ECO:0000256" key="5">
    <source>
        <dbReference type="ARBA" id="ARBA00022989"/>
    </source>
</evidence>
<keyword evidence="6 7" id="KW-0472">Membrane</keyword>
<evidence type="ECO:0000256" key="6">
    <source>
        <dbReference type="ARBA" id="ARBA00023136"/>
    </source>
</evidence>
<evidence type="ECO:0000256" key="2">
    <source>
        <dbReference type="ARBA" id="ARBA00007362"/>
    </source>
</evidence>
<organism evidence="9 10">
    <name type="scientific">Streptococcus gallolyticus</name>
    <dbReference type="NCBI Taxonomy" id="315405"/>
    <lineage>
        <taxon>Bacteria</taxon>
        <taxon>Bacillati</taxon>
        <taxon>Bacillota</taxon>
        <taxon>Bacilli</taxon>
        <taxon>Lactobacillales</taxon>
        <taxon>Streptococcaceae</taxon>
        <taxon>Streptococcus</taxon>
    </lineage>
</organism>
<evidence type="ECO:0000256" key="4">
    <source>
        <dbReference type="ARBA" id="ARBA00022692"/>
    </source>
</evidence>
<feature type="transmembrane region" description="Helical" evidence="7">
    <location>
        <begin position="7"/>
        <end position="27"/>
    </location>
</feature>
<dbReference type="Proteomes" id="UP000070198">
    <property type="component" value="Unassembled WGS sequence"/>
</dbReference>
<keyword evidence="5 7" id="KW-1133">Transmembrane helix</keyword>
<reference evidence="9 10" key="1">
    <citation type="submission" date="2016-01" db="EMBL/GenBank/DDBJ databases">
        <title>Highly variable Streptococcus oralis are common among viridans streptococci isolated from primates.</title>
        <authorList>
            <person name="Denapaite D."/>
            <person name="Rieger M."/>
            <person name="Koendgen S."/>
            <person name="Brueckner R."/>
            <person name="Ochigava I."/>
            <person name="Kappeler P."/>
            <person name="Maetz-Rensing K."/>
            <person name="Leendertz F."/>
            <person name="Hakenbeck R."/>
        </authorList>
    </citation>
    <scope>NUCLEOTIDE SEQUENCE [LARGE SCALE GENOMIC DNA]</scope>
    <source>
        <strain evidence="9 10">DD02</strain>
    </source>
</reference>
<dbReference type="Gene3D" id="1.10.3730.20">
    <property type="match status" value="1"/>
</dbReference>
<dbReference type="PANTHER" id="PTHR32322">
    <property type="entry name" value="INNER MEMBRANE TRANSPORTER"/>
    <property type="match status" value="1"/>
</dbReference>
<evidence type="ECO:0000313" key="9">
    <source>
        <dbReference type="EMBL" id="KXT73422.1"/>
    </source>
</evidence>
<feature type="transmembrane region" description="Helical" evidence="7">
    <location>
        <begin position="72"/>
        <end position="93"/>
    </location>
</feature>
<evidence type="ECO:0000313" key="10">
    <source>
        <dbReference type="Proteomes" id="UP000070198"/>
    </source>
</evidence>
<sequence length="301" mass="33256">MKKNTILLGILAAIFCETLFGFSYLFTKSVSQVASAWEILSWRFLLAFLCLVLLRLFGIIKINFNHKNLKPLLLLSLFQPIIYFTAETLGISQTTASESGAFLACIPVVTLLFSSSILRKKPSRYQLAGILTTLIGVLICTLASGLKTSFSWSGYFFLALAVIAYSLYKHFVEKAEQFDSLEKTYVMIASGAIIFTGLALIENFSNHRMVHFITLPLEYQQFLVAILFQGICCSVIAFFLSNFAIKHIGVNRTSSFVGLSTVVSILSGIIILHENFTALQLLGSIIIVGGVYLANSHTKNS</sequence>
<dbReference type="InterPro" id="IPR037185">
    <property type="entry name" value="EmrE-like"/>
</dbReference>
<gene>
    <name evidence="9" type="ORF">SGADD02_00195</name>
</gene>
<evidence type="ECO:0000256" key="1">
    <source>
        <dbReference type="ARBA" id="ARBA00004651"/>
    </source>
</evidence>
<dbReference type="AlphaFoldDB" id="A0A139NC25"/>
<dbReference type="SUPFAM" id="SSF103481">
    <property type="entry name" value="Multidrug resistance efflux transporter EmrE"/>
    <property type="match status" value="2"/>
</dbReference>
<dbReference type="PANTHER" id="PTHR32322:SF18">
    <property type="entry name" value="S-ADENOSYLMETHIONINE_S-ADENOSYLHOMOCYSTEINE TRANSPORTER"/>
    <property type="match status" value="1"/>
</dbReference>